<feature type="domain" description="AB hydrolase-1" evidence="1">
    <location>
        <begin position="25"/>
        <end position="233"/>
    </location>
</feature>
<dbReference type="PANTHER" id="PTHR43194">
    <property type="entry name" value="HYDROLASE ALPHA/BETA FOLD FAMILY"/>
    <property type="match status" value="1"/>
</dbReference>
<evidence type="ECO:0000313" key="2">
    <source>
        <dbReference type="EMBL" id="MBV7266848.1"/>
    </source>
</evidence>
<keyword evidence="2" id="KW-0378">Hydrolase</keyword>
<dbReference type="InterPro" id="IPR050228">
    <property type="entry name" value="Carboxylesterase_BioH"/>
</dbReference>
<dbReference type="InterPro" id="IPR000073">
    <property type="entry name" value="AB_hydrolase_1"/>
</dbReference>
<gene>
    <name evidence="2" type="ORF">KCG45_11715</name>
</gene>
<reference evidence="2 3" key="1">
    <citation type="submission" date="2021-04" db="EMBL/GenBank/DDBJ databases">
        <authorList>
            <person name="Pira H."/>
            <person name="Risdian C."/>
            <person name="Wink J."/>
        </authorList>
    </citation>
    <scope>NUCLEOTIDE SEQUENCE [LARGE SCALE GENOMIC DNA]</scope>
    <source>
        <strain evidence="2 3">WH131</strain>
    </source>
</reference>
<evidence type="ECO:0000259" key="1">
    <source>
        <dbReference type="Pfam" id="PF12697"/>
    </source>
</evidence>
<dbReference type="Pfam" id="PF12697">
    <property type="entry name" value="Abhydrolase_6"/>
    <property type="match status" value="1"/>
</dbReference>
<protein>
    <submittedName>
        <fullName evidence="2">Alpha/beta fold hydrolase</fullName>
    </submittedName>
</protein>
<accession>A0ABS6SP85</accession>
<sequence>MISQDFASFDGTELAVHRLGEGRPVVLLHGLFSSAAMNWIKWGHAEKLAEAGFTAIMLDFRVHGESASPTDPAAYPARVLVRDAAALIEHAELEDGGYDLVGFSLGARTAIHGCATGVLRPRRLIACGMGVAGLADWQRRSAFFKRVIDEFDTIERGDPAYLSRQFLKSQGVDRVAARLLLDAFEDLDAAMLSDIDQPSLVVCGEKDDDNGSAEDLARLLPNALYLEIPGGHLDSATKPELGDAIVEFLSQT</sequence>
<evidence type="ECO:0000313" key="3">
    <source>
        <dbReference type="Proteomes" id="UP000699975"/>
    </source>
</evidence>
<dbReference type="PANTHER" id="PTHR43194:SF2">
    <property type="entry name" value="PEROXISOMAL MEMBRANE PROTEIN LPX1"/>
    <property type="match status" value="1"/>
</dbReference>
<dbReference type="Proteomes" id="UP000699975">
    <property type="component" value="Unassembled WGS sequence"/>
</dbReference>
<organism evidence="2 3">
    <name type="scientific">Erythrobacter ani</name>
    <dbReference type="NCBI Taxonomy" id="2827235"/>
    <lineage>
        <taxon>Bacteria</taxon>
        <taxon>Pseudomonadati</taxon>
        <taxon>Pseudomonadota</taxon>
        <taxon>Alphaproteobacteria</taxon>
        <taxon>Sphingomonadales</taxon>
        <taxon>Erythrobacteraceae</taxon>
        <taxon>Erythrobacter/Porphyrobacter group</taxon>
        <taxon>Erythrobacter</taxon>
    </lineage>
</organism>
<name>A0ABS6SP85_9SPHN</name>
<dbReference type="GO" id="GO:0016787">
    <property type="term" value="F:hydrolase activity"/>
    <property type="evidence" value="ECO:0007669"/>
    <property type="project" value="UniProtKB-KW"/>
</dbReference>
<comment type="caution">
    <text evidence="2">The sequence shown here is derived from an EMBL/GenBank/DDBJ whole genome shotgun (WGS) entry which is preliminary data.</text>
</comment>
<dbReference type="EMBL" id="JAGSPB010000002">
    <property type="protein sequence ID" value="MBV7266848.1"/>
    <property type="molecule type" value="Genomic_DNA"/>
</dbReference>
<keyword evidence="3" id="KW-1185">Reference proteome</keyword>
<proteinExistence type="predicted"/>
<dbReference type="RefSeq" id="WP_218317386.1">
    <property type="nucleotide sequence ID" value="NZ_JAGSPB010000002.1"/>
</dbReference>